<dbReference type="PANTHER" id="PTHR15090">
    <property type="entry name" value="SEQUESTOSOME 1-RELATED"/>
    <property type="match status" value="1"/>
</dbReference>
<dbReference type="OMA" id="KCIVCEN"/>
<evidence type="ECO:0000256" key="1">
    <source>
        <dbReference type="ARBA" id="ARBA00022723"/>
    </source>
</evidence>
<sequence>MQHLKLSIPSLNQSFLYSGNFKEMSYQQLISYAEGRLGRVLPPEFQFFYLNSEGIQFVVNSEEQIQKVKSENQQVIKIILKEKDKEKVIHPNTICSQCHSSPIMNARYKCIVCENREFCENCLDHGQVHPLLIISNPEQEQFFDGFFKTSMNKVKNLFNCQYNLKEAFLKKKSELFGTKQKDHQLQQINLEHKQLQQKQGNQQQSEEELNNKILNLSEIFEGSPEQFEQIVKQNQHLSLEELVDLISDQTQ</sequence>
<evidence type="ECO:0000313" key="7">
    <source>
        <dbReference type="Proteomes" id="UP000683925"/>
    </source>
</evidence>
<keyword evidence="4" id="KW-0175">Coiled coil</keyword>
<keyword evidence="1" id="KW-0479">Metal-binding</keyword>
<accession>A0A8S1TLP1</accession>
<evidence type="ECO:0000256" key="2">
    <source>
        <dbReference type="ARBA" id="ARBA00022771"/>
    </source>
</evidence>
<dbReference type="PANTHER" id="PTHR15090:SF8">
    <property type="entry name" value="ZZ-TYPE ZINC FINGER-CONTAINING PROTEIN"/>
    <property type="match status" value="1"/>
</dbReference>
<dbReference type="AlphaFoldDB" id="A0A8S1TLP1"/>
<proteinExistence type="predicted"/>
<protein>
    <recommendedName>
        <fullName evidence="5">ZZ-type domain-containing protein</fullName>
    </recommendedName>
</protein>
<evidence type="ECO:0000313" key="6">
    <source>
        <dbReference type="EMBL" id="CAD8152678.1"/>
    </source>
</evidence>
<keyword evidence="3" id="KW-0862">Zinc</keyword>
<keyword evidence="7" id="KW-1185">Reference proteome</keyword>
<evidence type="ECO:0000259" key="5">
    <source>
        <dbReference type="SMART" id="SM00291"/>
    </source>
</evidence>
<dbReference type="OrthoDB" id="2122982at2759"/>
<dbReference type="GO" id="GO:0008270">
    <property type="term" value="F:zinc ion binding"/>
    <property type="evidence" value="ECO:0007669"/>
    <property type="project" value="UniProtKB-KW"/>
</dbReference>
<keyword evidence="2" id="KW-0863">Zinc-finger</keyword>
<reference evidence="6" key="1">
    <citation type="submission" date="2021-01" db="EMBL/GenBank/DDBJ databases">
        <authorList>
            <consortium name="Genoscope - CEA"/>
            <person name="William W."/>
        </authorList>
    </citation>
    <scope>NUCLEOTIDE SEQUENCE</scope>
</reference>
<evidence type="ECO:0000256" key="4">
    <source>
        <dbReference type="SAM" id="Coils"/>
    </source>
</evidence>
<name>A0A8S1TLP1_PAROT</name>
<dbReference type="Pfam" id="PF00569">
    <property type="entry name" value="ZZ"/>
    <property type="match status" value="1"/>
</dbReference>
<dbReference type="InterPro" id="IPR000433">
    <property type="entry name" value="Znf_ZZ"/>
</dbReference>
<gene>
    <name evidence="6" type="ORF">POCTA_138.1.T0260387</name>
</gene>
<feature type="coiled-coil region" evidence="4">
    <location>
        <begin position="178"/>
        <end position="212"/>
    </location>
</feature>
<comment type="caution">
    <text evidence="6">The sequence shown here is derived from an EMBL/GenBank/DDBJ whole genome shotgun (WGS) entry which is preliminary data.</text>
</comment>
<dbReference type="InterPro" id="IPR052260">
    <property type="entry name" value="Autophagy_Rcpt_SigReg"/>
</dbReference>
<organism evidence="6 7">
    <name type="scientific">Paramecium octaurelia</name>
    <dbReference type="NCBI Taxonomy" id="43137"/>
    <lineage>
        <taxon>Eukaryota</taxon>
        <taxon>Sar</taxon>
        <taxon>Alveolata</taxon>
        <taxon>Ciliophora</taxon>
        <taxon>Intramacronucleata</taxon>
        <taxon>Oligohymenophorea</taxon>
        <taxon>Peniculida</taxon>
        <taxon>Parameciidae</taxon>
        <taxon>Paramecium</taxon>
    </lineage>
</organism>
<dbReference type="EMBL" id="CAJJDP010000026">
    <property type="protein sequence ID" value="CAD8152678.1"/>
    <property type="molecule type" value="Genomic_DNA"/>
</dbReference>
<dbReference type="SMART" id="SM00291">
    <property type="entry name" value="ZnF_ZZ"/>
    <property type="match status" value="1"/>
</dbReference>
<evidence type="ECO:0000256" key="3">
    <source>
        <dbReference type="ARBA" id="ARBA00022833"/>
    </source>
</evidence>
<feature type="domain" description="ZZ-type" evidence="5">
    <location>
        <begin position="89"/>
        <end position="134"/>
    </location>
</feature>
<dbReference type="Proteomes" id="UP000683925">
    <property type="component" value="Unassembled WGS sequence"/>
</dbReference>